<accession>A0A292YIS0</accession>
<feature type="transmembrane region" description="Helical" evidence="7">
    <location>
        <begin position="255"/>
        <end position="275"/>
    </location>
</feature>
<keyword evidence="6 7" id="KW-0472">Membrane</keyword>
<feature type="transmembrane region" description="Helical" evidence="7">
    <location>
        <begin position="70"/>
        <end position="93"/>
    </location>
</feature>
<dbReference type="Gene3D" id="1.20.1250.20">
    <property type="entry name" value="MFS general substrate transporter like domains"/>
    <property type="match status" value="1"/>
</dbReference>
<feature type="transmembrane region" description="Helical" evidence="7">
    <location>
        <begin position="315"/>
        <end position="338"/>
    </location>
</feature>
<comment type="caution">
    <text evidence="9">The sequence shown here is derived from an EMBL/GenBank/DDBJ whole genome shotgun (WGS) entry which is preliminary data.</text>
</comment>
<sequence>MNALYIHTVLGKSVTTAGIVLMLMNAAGMVGNLVGGALYDRWGGKPLILAALLGSAAAVTTLGFTKSFAFYVAFIILLGFMQNMAWPSFHALIGKLWPAGGRRAFNMFYVVNNLGVAIGTALGGFLAEISFLLVFVLNGLTYLLYATIFLYAMRRQTIRYTTDDNGNPFLEKGADSTSEGRPADPIHVPVAFLALGILIAWTAYSQWAGPLAVYTQQAGYSLSAYSFLWTLNGILIVAGQPLLTPLLNRYMSKLSVQLITGSVLYVVSFALIAQYPNYTGFLIGMTIMTIGEMILLPGVPAAINQLAPKERTGFYQGIAAGAGSAGRMLGPVLGGMVYDHSGAIVLFACGVAACLVATVSFLGFHISTNRRFLN</sequence>
<keyword evidence="3" id="KW-1003">Cell membrane</keyword>
<keyword evidence="5 7" id="KW-1133">Transmembrane helix</keyword>
<feature type="transmembrane region" description="Helical" evidence="7">
    <location>
        <begin position="281"/>
        <end position="303"/>
    </location>
</feature>
<evidence type="ECO:0000313" key="9">
    <source>
        <dbReference type="EMBL" id="GAX89026.1"/>
    </source>
</evidence>
<dbReference type="PROSITE" id="PS50850">
    <property type="entry name" value="MFS"/>
    <property type="match status" value="1"/>
</dbReference>
<name>A0A292YIS0_9BACL</name>
<dbReference type="InterPro" id="IPR050171">
    <property type="entry name" value="MFS_Transporters"/>
</dbReference>
<feature type="domain" description="Major facilitator superfamily (MFS) profile" evidence="8">
    <location>
        <begin position="1"/>
        <end position="369"/>
    </location>
</feature>
<feature type="transmembrane region" description="Helical" evidence="7">
    <location>
        <begin position="344"/>
        <end position="364"/>
    </location>
</feature>
<dbReference type="EMBL" id="BDUF01000011">
    <property type="protein sequence ID" value="GAX89026.1"/>
    <property type="molecule type" value="Genomic_DNA"/>
</dbReference>
<gene>
    <name evidence="9" type="ORF">EFBL_0640</name>
</gene>
<feature type="transmembrane region" description="Helical" evidence="7">
    <location>
        <begin position="17"/>
        <end position="39"/>
    </location>
</feature>
<dbReference type="Proteomes" id="UP000217785">
    <property type="component" value="Unassembled WGS sequence"/>
</dbReference>
<evidence type="ECO:0000256" key="5">
    <source>
        <dbReference type="ARBA" id="ARBA00022989"/>
    </source>
</evidence>
<feature type="transmembrane region" description="Helical" evidence="7">
    <location>
        <begin position="186"/>
        <end position="204"/>
    </location>
</feature>
<dbReference type="AlphaFoldDB" id="A0A292YIS0"/>
<evidence type="ECO:0000256" key="2">
    <source>
        <dbReference type="ARBA" id="ARBA00022448"/>
    </source>
</evidence>
<comment type="subcellular location">
    <subcellularLocation>
        <location evidence="1">Cell membrane</location>
        <topology evidence="1">Multi-pass membrane protein</topology>
    </subcellularLocation>
</comment>
<evidence type="ECO:0000256" key="1">
    <source>
        <dbReference type="ARBA" id="ARBA00004651"/>
    </source>
</evidence>
<evidence type="ECO:0000313" key="10">
    <source>
        <dbReference type="Proteomes" id="UP000217785"/>
    </source>
</evidence>
<organism evidence="9 10">
    <name type="scientific">Effusibacillus lacus</name>
    <dbReference type="NCBI Taxonomy" id="1348429"/>
    <lineage>
        <taxon>Bacteria</taxon>
        <taxon>Bacillati</taxon>
        <taxon>Bacillota</taxon>
        <taxon>Bacilli</taxon>
        <taxon>Bacillales</taxon>
        <taxon>Alicyclobacillaceae</taxon>
        <taxon>Effusibacillus</taxon>
    </lineage>
</organism>
<dbReference type="SUPFAM" id="SSF103473">
    <property type="entry name" value="MFS general substrate transporter"/>
    <property type="match status" value="1"/>
</dbReference>
<dbReference type="PANTHER" id="PTHR23517:SF10">
    <property type="entry name" value="MAJOR FACILITATOR SUPERFAMILY (MFS) PROFILE DOMAIN-CONTAINING PROTEIN"/>
    <property type="match status" value="1"/>
</dbReference>
<protein>
    <submittedName>
        <fullName evidence="9">MFS transporter</fullName>
    </submittedName>
</protein>
<dbReference type="GO" id="GO:0005886">
    <property type="term" value="C:plasma membrane"/>
    <property type="evidence" value="ECO:0007669"/>
    <property type="project" value="UniProtKB-SubCell"/>
</dbReference>
<evidence type="ECO:0000256" key="6">
    <source>
        <dbReference type="ARBA" id="ARBA00023136"/>
    </source>
</evidence>
<keyword evidence="4 7" id="KW-0812">Transmembrane</keyword>
<reference evidence="10" key="1">
    <citation type="submission" date="2017-07" db="EMBL/GenBank/DDBJ databases">
        <title>Draft genome sequence of Effusibacillus lacus strain skLN1.</title>
        <authorList>
            <person name="Watanabe M."/>
            <person name="Kojima H."/>
            <person name="Fukui M."/>
        </authorList>
    </citation>
    <scope>NUCLEOTIDE SEQUENCE [LARGE SCALE GENOMIC DNA]</scope>
    <source>
        <strain evidence="10">skLN1</strain>
    </source>
</reference>
<evidence type="ECO:0000256" key="7">
    <source>
        <dbReference type="SAM" id="Phobius"/>
    </source>
</evidence>
<keyword evidence="2" id="KW-0813">Transport</keyword>
<feature type="transmembrane region" description="Helical" evidence="7">
    <location>
        <begin position="224"/>
        <end position="243"/>
    </location>
</feature>
<dbReference type="Pfam" id="PF07690">
    <property type="entry name" value="MFS_1"/>
    <property type="match status" value="2"/>
</dbReference>
<proteinExistence type="predicted"/>
<dbReference type="GO" id="GO:0022857">
    <property type="term" value="F:transmembrane transporter activity"/>
    <property type="evidence" value="ECO:0007669"/>
    <property type="project" value="InterPro"/>
</dbReference>
<feature type="transmembrane region" description="Helical" evidence="7">
    <location>
        <begin position="105"/>
        <end position="125"/>
    </location>
</feature>
<dbReference type="InterPro" id="IPR036259">
    <property type="entry name" value="MFS_trans_sf"/>
</dbReference>
<evidence type="ECO:0000256" key="3">
    <source>
        <dbReference type="ARBA" id="ARBA00022475"/>
    </source>
</evidence>
<evidence type="ECO:0000256" key="4">
    <source>
        <dbReference type="ARBA" id="ARBA00022692"/>
    </source>
</evidence>
<evidence type="ECO:0000259" key="8">
    <source>
        <dbReference type="PROSITE" id="PS50850"/>
    </source>
</evidence>
<dbReference type="InterPro" id="IPR011701">
    <property type="entry name" value="MFS"/>
</dbReference>
<dbReference type="PANTHER" id="PTHR23517">
    <property type="entry name" value="RESISTANCE PROTEIN MDTM, PUTATIVE-RELATED-RELATED"/>
    <property type="match status" value="1"/>
</dbReference>
<feature type="transmembrane region" description="Helical" evidence="7">
    <location>
        <begin position="131"/>
        <end position="152"/>
    </location>
</feature>
<keyword evidence="10" id="KW-1185">Reference proteome</keyword>
<dbReference type="InterPro" id="IPR020846">
    <property type="entry name" value="MFS_dom"/>
</dbReference>
<feature type="transmembrane region" description="Helical" evidence="7">
    <location>
        <begin position="46"/>
        <end position="64"/>
    </location>
</feature>